<keyword evidence="5" id="KW-0472">Membrane</keyword>
<comment type="caution">
    <text evidence="6">The sequence shown here is derived from an EMBL/GenBank/DDBJ whole genome shotgun (WGS) entry which is preliminary data.</text>
</comment>
<dbReference type="Gene3D" id="1.10.630.10">
    <property type="entry name" value="Cytochrome P450"/>
    <property type="match status" value="5"/>
</dbReference>
<comment type="similarity">
    <text evidence="2">Belongs to the cytochrome P450 family.</text>
</comment>
<keyword evidence="7" id="KW-1185">Reference proteome</keyword>
<dbReference type="PANTHER" id="PTHR24300:SF309">
    <property type="entry name" value="CYTOCHROME P450-RELATED"/>
    <property type="match status" value="1"/>
</dbReference>
<dbReference type="InterPro" id="IPR036396">
    <property type="entry name" value="Cyt_P450_sf"/>
</dbReference>
<sequence>MILQFIYESFDLKSWIILGFVLLLLVDVIKYRNPSSFPPGPWPLPFLGNVFTELDFKNMNKLAKVYGNIFSLRVGSEKIIIVSGYKLAKEALITQTDSFVDRPIVPLFHKVFKGIGTILSNGYLWRMHRKFAVSHLRTFGEGKKSLELKIQQECVHLCNAFRAEKGPFNPMVTLNSAVSNIMSCLIFGQRFEYHDEYYQRILRLDNECVQLAGSPRAQLDHFLLYFCFLLILSKIGILLTSLQDHGLCLSWELNGYVWRSHRKFAAIHLRMFGEGKKSLEHNIQQESVFLCDAFKAEKGPFNPMTIISGAVSNTAACLAFGQRFDYHDECYQRILRLDNECVQIAGSHRAQSRLPIDSAMILYSLYECLDFKSCLFLICLLLLVIDLIKHKNPANFPPGPWPLPILGNVFTDVNYKTVDQKGLSFNNGYSWRKQQQFSMSHLKNFGEGRKTLEEYVQRDLVFGHRYEYDDVDFQKRLQMSAESVFLTGSVWNQLYDAFPGIMKWLPGPHQTIISNYQELAKFLKGKVEQHREDWDSNNPRDYIDAYLTEAEKKKNDTEAGFTIDSLVWCMGLLLVIVAFLLVADYVKNRKPPNYPPSPVSLPFLGNVFNIDSKEPHIYLTKLGHTYNNIFSLRLGRDKVVFITGYKLVKEALVTQAENFVDRPYSPVQWRVYSGNEGSIWGQLYEAFPAIMKHLPGSHNDMFSNYKLLQAFVKEVVVKHKASLDPSEPRDYIDSFLIEMMEVKQLLKMTGELQTSLININVYW</sequence>
<dbReference type="InterPro" id="IPR001128">
    <property type="entry name" value="Cyt_P450"/>
</dbReference>
<dbReference type="EMBL" id="JACTAM010000020">
    <property type="protein sequence ID" value="KAI2651957.1"/>
    <property type="molecule type" value="Genomic_DNA"/>
</dbReference>
<keyword evidence="5" id="KW-1133">Transmembrane helix</keyword>
<evidence type="ECO:0000313" key="6">
    <source>
        <dbReference type="EMBL" id="KAI2651957.1"/>
    </source>
</evidence>
<comment type="cofactor">
    <cofactor evidence="1">
        <name>heme</name>
        <dbReference type="ChEBI" id="CHEBI:30413"/>
    </cofactor>
</comment>
<evidence type="ECO:0000256" key="1">
    <source>
        <dbReference type="ARBA" id="ARBA00001971"/>
    </source>
</evidence>
<evidence type="ECO:0000256" key="4">
    <source>
        <dbReference type="ARBA" id="ARBA00023004"/>
    </source>
</evidence>
<feature type="transmembrane region" description="Helical" evidence="5">
    <location>
        <begin position="565"/>
        <end position="586"/>
    </location>
</feature>
<dbReference type="PRINTS" id="PR00463">
    <property type="entry name" value="EP450I"/>
</dbReference>
<evidence type="ECO:0000256" key="3">
    <source>
        <dbReference type="ARBA" id="ARBA00022723"/>
    </source>
</evidence>
<keyword evidence="5" id="KW-0812">Transmembrane</keyword>
<evidence type="ECO:0000256" key="5">
    <source>
        <dbReference type="SAM" id="Phobius"/>
    </source>
</evidence>
<dbReference type="InterPro" id="IPR002401">
    <property type="entry name" value="Cyt_P450_E_grp-I"/>
</dbReference>
<dbReference type="SUPFAM" id="SSF48264">
    <property type="entry name" value="Cytochrome P450"/>
    <property type="match status" value="4"/>
</dbReference>
<gene>
    <name evidence="6" type="ORF">H4Q32_014760</name>
</gene>
<accession>A0ABQ8LPT3</accession>
<name>A0ABQ8LPT3_LABRO</name>
<protein>
    <submittedName>
        <fullName evidence="6">Cytochrome P450 2J6</fullName>
    </submittedName>
</protein>
<dbReference type="Pfam" id="PF00067">
    <property type="entry name" value="p450"/>
    <property type="match status" value="5"/>
</dbReference>
<dbReference type="PANTHER" id="PTHR24300">
    <property type="entry name" value="CYTOCHROME P450 508A4-RELATED"/>
    <property type="match status" value="1"/>
</dbReference>
<proteinExistence type="inferred from homology"/>
<reference evidence="6 7" key="1">
    <citation type="submission" date="2022-01" db="EMBL/GenBank/DDBJ databases">
        <title>A high-quality chromosome-level genome assembly of rohu carp, Labeo rohita.</title>
        <authorList>
            <person name="Arick M.A. II"/>
            <person name="Hsu C.-Y."/>
            <person name="Magbanua Z."/>
            <person name="Pechanova O."/>
            <person name="Grover C."/>
            <person name="Miller E."/>
            <person name="Thrash A."/>
            <person name="Ezzel L."/>
            <person name="Alam S."/>
            <person name="Benzie J."/>
            <person name="Hamilton M."/>
            <person name="Karsi A."/>
            <person name="Lawrence M.L."/>
            <person name="Peterson D.G."/>
        </authorList>
    </citation>
    <scope>NUCLEOTIDE SEQUENCE [LARGE SCALE GENOMIC DNA]</scope>
    <source>
        <strain evidence="7">BAU-BD-2019</strain>
        <tissue evidence="6">Blood</tissue>
    </source>
</reference>
<keyword evidence="3" id="KW-0479">Metal-binding</keyword>
<evidence type="ECO:0000313" key="7">
    <source>
        <dbReference type="Proteomes" id="UP000830375"/>
    </source>
</evidence>
<evidence type="ECO:0000256" key="2">
    <source>
        <dbReference type="ARBA" id="ARBA00010617"/>
    </source>
</evidence>
<keyword evidence="4" id="KW-0408">Iron</keyword>
<organism evidence="6 7">
    <name type="scientific">Labeo rohita</name>
    <name type="common">Indian major carp</name>
    <name type="synonym">Cyprinus rohita</name>
    <dbReference type="NCBI Taxonomy" id="84645"/>
    <lineage>
        <taxon>Eukaryota</taxon>
        <taxon>Metazoa</taxon>
        <taxon>Chordata</taxon>
        <taxon>Craniata</taxon>
        <taxon>Vertebrata</taxon>
        <taxon>Euteleostomi</taxon>
        <taxon>Actinopterygii</taxon>
        <taxon>Neopterygii</taxon>
        <taxon>Teleostei</taxon>
        <taxon>Ostariophysi</taxon>
        <taxon>Cypriniformes</taxon>
        <taxon>Cyprinidae</taxon>
        <taxon>Labeoninae</taxon>
        <taxon>Labeonini</taxon>
        <taxon>Labeo</taxon>
    </lineage>
</organism>
<dbReference type="Proteomes" id="UP000830375">
    <property type="component" value="Unassembled WGS sequence"/>
</dbReference>
<dbReference type="InterPro" id="IPR050182">
    <property type="entry name" value="Cytochrome_P450_fam2"/>
</dbReference>